<feature type="transmembrane region" description="Helical" evidence="5">
    <location>
        <begin position="216"/>
        <end position="238"/>
    </location>
</feature>
<evidence type="ECO:0000313" key="7">
    <source>
        <dbReference type="Proteomes" id="UP000092460"/>
    </source>
</evidence>
<dbReference type="PANTHER" id="PTHR24064">
    <property type="entry name" value="SOLUTE CARRIER FAMILY 22 MEMBER"/>
    <property type="match status" value="1"/>
</dbReference>
<dbReference type="VEuPathDB" id="VectorBase:GPPI042853"/>
<organism evidence="6 7">
    <name type="scientific">Glossina palpalis gambiensis</name>
    <dbReference type="NCBI Taxonomy" id="67801"/>
    <lineage>
        <taxon>Eukaryota</taxon>
        <taxon>Metazoa</taxon>
        <taxon>Ecdysozoa</taxon>
        <taxon>Arthropoda</taxon>
        <taxon>Hexapoda</taxon>
        <taxon>Insecta</taxon>
        <taxon>Pterygota</taxon>
        <taxon>Neoptera</taxon>
        <taxon>Endopterygota</taxon>
        <taxon>Diptera</taxon>
        <taxon>Brachycera</taxon>
        <taxon>Muscomorpha</taxon>
        <taxon>Hippoboscoidea</taxon>
        <taxon>Glossinidae</taxon>
        <taxon>Glossina</taxon>
    </lineage>
</organism>
<sequence length="292" mass="32648">MDVVLQQCVLQLICGMTAALSLNYGIFVIIMEIIGPRYREAMSILCQIHSFSGYALLPLFSYYLRDWHPFYLAILSISFLYLMYACFIYESPRWLFTTGRLKRAISVVKTIAKRNGRPAKDLEQILPKLQAAYEQFISSDTNKTGTIVCLRLNTIVMVYQWLNACMVLYEAAEYISNSGGNILINLGRPLSLILSNLVSAICFLVINCITVFNNVIVVTFAIIGLFGATLTFPNLYLYAGEIFPTVVETTGEDLCSSVGRIGSMIAPFVTIYGVILLTFLLPETRGRSVPET</sequence>
<feature type="transmembrane region" description="Helical" evidence="5">
    <location>
        <begin position="189"/>
        <end position="209"/>
    </location>
</feature>
<accession>A0A1B0BWP5</accession>
<keyword evidence="7" id="KW-1185">Reference proteome</keyword>
<reference evidence="6" key="2">
    <citation type="submission" date="2020-05" db="UniProtKB">
        <authorList>
            <consortium name="EnsemblMetazoa"/>
        </authorList>
    </citation>
    <scope>IDENTIFICATION</scope>
    <source>
        <strain evidence="6">IAEA</strain>
    </source>
</reference>
<evidence type="ECO:0000313" key="6">
    <source>
        <dbReference type="EnsemblMetazoa" id="GPPI042853-PA"/>
    </source>
</evidence>
<dbReference type="AlphaFoldDB" id="A0A1B0BWP5"/>
<dbReference type="Gene3D" id="1.20.1250.20">
    <property type="entry name" value="MFS general substrate transporter like domains"/>
    <property type="match status" value="1"/>
</dbReference>
<dbReference type="STRING" id="67801.A0A1B0BWP5"/>
<proteinExistence type="predicted"/>
<name>A0A1B0BWP5_9MUSC</name>
<dbReference type="GO" id="GO:0016020">
    <property type="term" value="C:membrane"/>
    <property type="evidence" value="ECO:0007669"/>
    <property type="project" value="UniProtKB-SubCell"/>
</dbReference>
<keyword evidence="2 5" id="KW-0812">Transmembrane</keyword>
<feature type="transmembrane region" description="Helical" evidence="5">
    <location>
        <begin position="148"/>
        <end position="169"/>
    </location>
</feature>
<dbReference type="InterPro" id="IPR036259">
    <property type="entry name" value="MFS_trans_sf"/>
</dbReference>
<keyword evidence="3 5" id="KW-1133">Transmembrane helix</keyword>
<dbReference type="Proteomes" id="UP000092460">
    <property type="component" value="Unassembled WGS sequence"/>
</dbReference>
<reference evidence="7" key="1">
    <citation type="submission" date="2015-01" db="EMBL/GenBank/DDBJ databases">
        <authorList>
            <person name="Aksoy S."/>
            <person name="Warren W."/>
            <person name="Wilson R.K."/>
        </authorList>
    </citation>
    <scope>NUCLEOTIDE SEQUENCE [LARGE SCALE GENOMIC DNA]</scope>
    <source>
        <strain evidence="7">IAEA</strain>
    </source>
</reference>
<dbReference type="GO" id="GO:0022857">
    <property type="term" value="F:transmembrane transporter activity"/>
    <property type="evidence" value="ECO:0007669"/>
    <property type="project" value="InterPro"/>
</dbReference>
<feature type="transmembrane region" description="Helical" evidence="5">
    <location>
        <begin position="258"/>
        <end position="281"/>
    </location>
</feature>
<dbReference type="InterPro" id="IPR005828">
    <property type="entry name" value="MFS_sugar_transport-like"/>
</dbReference>
<feature type="transmembrane region" description="Helical" evidence="5">
    <location>
        <begin position="70"/>
        <end position="89"/>
    </location>
</feature>
<evidence type="ECO:0000256" key="2">
    <source>
        <dbReference type="ARBA" id="ARBA00022692"/>
    </source>
</evidence>
<evidence type="ECO:0000256" key="4">
    <source>
        <dbReference type="ARBA" id="ARBA00023136"/>
    </source>
</evidence>
<evidence type="ECO:0008006" key="8">
    <source>
        <dbReference type="Google" id="ProtNLM"/>
    </source>
</evidence>
<dbReference type="EnsemblMetazoa" id="GPPI042853-RA">
    <property type="protein sequence ID" value="GPPI042853-PA"/>
    <property type="gene ID" value="GPPI042853"/>
</dbReference>
<dbReference type="SUPFAM" id="SSF103473">
    <property type="entry name" value="MFS general substrate transporter"/>
    <property type="match status" value="1"/>
</dbReference>
<feature type="transmembrane region" description="Helical" evidence="5">
    <location>
        <begin position="12"/>
        <end position="34"/>
    </location>
</feature>
<evidence type="ECO:0000256" key="5">
    <source>
        <dbReference type="SAM" id="Phobius"/>
    </source>
</evidence>
<keyword evidence="4 5" id="KW-0472">Membrane</keyword>
<dbReference type="EMBL" id="JXJN01021904">
    <property type="status" value="NOT_ANNOTATED_CDS"/>
    <property type="molecule type" value="Genomic_DNA"/>
</dbReference>
<comment type="subcellular location">
    <subcellularLocation>
        <location evidence="1">Membrane</location>
        <topology evidence="1">Multi-pass membrane protein</topology>
    </subcellularLocation>
</comment>
<dbReference type="Pfam" id="PF00083">
    <property type="entry name" value="Sugar_tr"/>
    <property type="match status" value="1"/>
</dbReference>
<protein>
    <recommendedName>
        <fullName evidence="8">Major facilitator superfamily (MFS) profile domain-containing protein</fullName>
    </recommendedName>
</protein>
<evidence type="ECO:0000256" key="1">
    <source>
        <dbReference type="ARBA" id="ARBA00004141"/>
    </source>
</evidence>
<evidence type="ECO:0000256" key="3">
    <source>
        <dbReference type="ARBA" id="ARBA00022989"/>
    </source>
</evidence>